<dbReference type="EMBL" id="KV878699">
    <property type="protein sequence ID" value="OJJ66416.1"/>
    <property type="molecule type" value="Genomic_DNA"/>
</dbReference>
<dbReference type="OMA" id="CDQELIL"/>
<reference evidence="2" key="1">
    <citation type="journal article" date="2017" name="Genome Biol.">
        <title>Comparative genomics reveals high biological diversity and specific adaptations in the industrially and medically important fungal genus Aspergillus.</title>
        <authorList>
            <person name="de Vries R.P."/>
            <person name="Riley R."/>
            <person name="Wiebenga A."/>
            <person name="Aguilar-Osorio G."/>
            <person name="Amillis S."/>
            <person name="Uchima C.A."/>
            <person name="Anderluh G."/>
            <person name="Asadollahi M."/>
            <person name="Askin M."/>
            <person name="Barry K."/>
            <person name="Battaglia E."/>
            <person name="Bayram O."/>
            <person name="Benocci T."/>
            <person name="Braus-Stromeyer S.A."/>
            <person name="Caldana C."/>
            <person name="Canovas D."/>
            <person name="Cerqueira G.C."/>
            <person name="Chen F."/>
            <person name="Chen W."/>
            <person name="Choi C."/>
            <person name="Clum A."/>
            <person name="Dos Santos R.A."/>
            <person name="Damasio A.R."/>
            <person name="Diallinas G."/>
            <person name="Emri T."/>
            <person name="Fekete E."/>
            <person name="Flipphi M."/>
            <person name="Freyberg S."/>
            <person name="Gallo A."/>
            <person name="Gournas C."/>
            <person name="Habgood R."/>
            <person name="Hainaut M."/>
            <person name="Harispe M.L."/>
            <person name="Henrissat B."/>
            <person name="Hilden K.S."/>
            <person name="Hope R."/>
            <person name="Hossain A."/>
            <person name="Karabika E."/>
            <person name="Karaffa L."/>
            <person name="Karanyi Z."/>
            <person name="Krasevec N."/>
            <person name="Kuo A."/>
            <person name="Kusch H."/>
            <person name="LaButti K."/>
            <person name="Lagendijk E.L."/>
            <person name="Lapidus A."/>
            <person name="Levasseur A."/>
            <person name="Lindquist E."/>
            <person name="Lipzen A."/>
            <person name="Logrieco A.F."/>
            <person name="MacCabe A."/>
            <person name="Maekelae M.R."/>
            <person name="Malavazi I."/>
            <person name="Melin P."/>
            <person name="Meyer V."/>
            <person name="Mielnichuk N."/>
            <person name="Miskei M."/>
            <person name="Molnar A.P."/>
            <person name="Mule G."/>
            <person name="Ngan C.Y."/>
            <person name="Orejas M."/>
            <person name="Orosz E."/>
            <person name="Ouedraogo J.P."/>
            <person name="Overkamp K.M."/>
            <person name="Park H.-S."/>
            <person name="Perrone G."/>
            <person name="Piumi F."/>
            <person name="Punt P.J."/>
            <person name="Ram A.F."/>
            <person name="Ramon A."/>
            <person name="Rauscher S."/>
            <person name="Record E."/>
            <person name="Riano-Pachon D.M."/>
            <person name="Robert V."/>
            <person name="Roehrig J."/>
            <person name="Ruller R."/>
            <person name="Salamov A."/>
            <person name="Salih N.S."/>
            <person name="Samson R.A."/>
            <person name="Sandor E."/>
            <person name="Sanguinetti M."/>
            <person name="Schuetze T."/>
            <person name="Sepcic K."/>
            <person name="Shelest E."/>
            <person name="Sherlock G."/>
            <person name="Sophianopoulou V."/>
            <person name="Squina F.M."/>
            <person name="Sun H."/>
            <person name="Susca A."/>
            <person name="Todd R.B."/>
            <person name="Tsang A."/>
            <person name="Unkles S.E."/>
            <person name="van de Wiele N."/>
            <person name="van Rossen-Uffink D."/>
            <person name="Oliveira J.V."/>
            <person name="Vesth T.C."/>
            <person name="Visser J."/>
            <person name="Yu J.-H."/>
            <person name="Zhou M."/>
            <person name="Andersen M.R."/>
            <person name="Archer D.B."/>
            <person name="Baker S.E."/>
            <person name="Benoit I."/>
            <person name="Brakhage A.A."/>
            <person name="Braus G.H."/>
            <person name="Fischer R."/>
            <person name="Frisvad J.C."/>
            <person name="Goldman G.H."/>
            <person name="Houbraken J."/>
            <person name="Oakley B."/>
            <person name="Pocsi I."/>
            <person name="Scazzocchio C."/>
            <person name="Seiboth B."/>
            <person name="vanKuyk P.A."/>
            <person name="Wortman J."/>
            <person name="Dyer P.S."/>
            <person name="Grigoriev I.V."/>
        </authorList>
    </citation>
    <scope>NUCLEOTIDE SEQUENCE [LARGE SCALE GENOMIC DNA]</scope>
    <source>
        <strain evidence="2">CBS 101740 / IMI 381727 / IBT 21946</strain>
    </source>
</reference>
<sequence length="66" mass="7449">LLRGNALSRGKIVASNSEWVGSRRYRGSMQHLYLGKPTICDQVLILDSALIRPVDSWRSYRADTTV</sequence>
<dbReference type="RefSeq" id="XP_067473666.1">
    <property type="nucleotide sequence ID" value="XM_067618961.1"/>
</dbReference>
<dbReference type="GeneID" id="93571449"/>
<dbReference type="AlphaFoldDB" id="A0A1L9U421"/>
<dbReference type="VEuPathDB" id="FungiDB:ASPBRDRAFT_138124"/>
<proteinExistence type="predicted"/>
<accession>A0A1L9U421</accession>
<gene>
    <name evidence="1" type="ORF">ASPBRDRAFT_138124</name>
</gene>
<dbReference type="Proteomes" id="UP000184499">
    <property type="component" value="Unassembled WGS sequence"/>
</dbReference>
<feature type="non-terminal residue" evidence="1">
    <location>
        <position position="1"/>
    </location>
</feature>
<keyword evidence="2" id="KW-1185">Reference proteome</keyword>
<protein>
    <submittedName>
        <fullName evidence="1">Uncharacterized protein</fullName>
    </submittedName>
</protein>
<name>A0A1L9U421_ASPBC</name>
<evidence type="ECO:0000313" key="2">
    <source>
        <dbReference type="Proteomes" id="UP000184499"/>
    </source>
</evidence>
<organism evidence="1 2">
    <name type="scientific">Aspergillus brasiliensis (strain CBS 101740 / IMI 381727 / IBT 21946)</name>
    <dbReference type="NCBI Taxonomy" id="767769"/>
    <lineage>
        <taxon>Eukaryota</taxon>
        <taxon>Fungi</taxon>
        <taxon>Dikarya</taxon>
        <taxon>Ascomycota</taxon>
        <taxon>Pezizomycotina</taxon>
        <taxon>Eurotiomycetes</taxon>
        <taxon>Eurotiomycetidae</taxon>
        <taxon>Eurotiales</taxon>
        <taxon>Aspergillaceae</taxon>
        <taxon>Aspergillus</taxon>
        <taxon>Aspergillus subgen. Circumdati</taxon>
    </lineage>
</organism>
<evidence type="ECO:0000313" key="1">
    <source>
        <dbReference type="EMBL" id="OJJ66416.1"/>
    </source>
</evidence>